<protein>
    <recommendedName>
        <fullName evidence="3">DUF35 domain-containing protein</fullName>
    </recommendedName>
</protein>
<comment type="caution">
    <text evidence="1">The sequence shown here is derived from an EMBL/GenBank/DDBJ whole genome shotgun (WGS) entry which is preliminary data.</text>
</comment>
<evidence type="ECO:0000313" key="2">
    <source>
        <dbReference type="Proteomes" id="UP000248889"/>
    </source>
</evidence>
<proteinExistence type="predicted"/>
<dbReference type="OrthoDB" id="4260571at2"/>
<sequence>MPTLTLTAVAPLAAAPTGDEESAPVLRYHRCGWCGSATGRAALLCPICGSSELEEQASAGSGIVHRLLTPRHRQYTDGETICLVVLEEGFTVQASLDDALPGTVPEGTRVRLAPPAPHTHLPVFRACA</sequence>
<dbReference type="SUPFAM" id="SSF50249">
    <property type="entry name" value="Nucleic acid-binding proteins"/>
    <property type="match status" value="1"/>
</dbReference>
<evidence type="ECO:0008006" key="3">
    <source>
        <dbReference type="Google" id="ProtNLM"/>
    </source>
</evidence>
<reference evidence="1 2" key="1">
    <citation type="submission" date="2018-06" db="EMBL/GenBank/DDBJ databases">
        <title>Streptacidiphilus pinicola sp. nov., isolated from pine grove soil.</title>
        <authorList>
            <person name="Roh S.G."/>
            <person name="Park S."/>
            <person name="Kim M.-K."/>
            <person name="Yun B.-R."/>
            <person name="Park J."/>
            <person name="Kim M.J."/>
            <person name="Kim Y.S."/>
            <person name="Kim S.B."/>
        </authorList>
    </citation>
    <scope>NUCLEOTIDE SEQUENCE [LARGE SCALE GENOMIC DNA]</scope>
    <source>
        <strain evidence="1 2">MMS16-CNU450</strain>
    </source>
</reference>
<name>A0A2X0KJ54_9ACTN</name>
<dbReference type="AlphaFoldDB" id="A0A2X0KJ54"/>
<dbReference type="EMBL" id="QKYN01000014">
    <property type="protein sequence ID" value="RAG87029.1"/>
    <property type="molecule type" value="Genomic_DNA"/>
</dbReference>
<dbReference type="InterPro" id="IPR012340">
    <property type="entry name" value="NA-bd_OB-fold"/>
</dbReference>
<keyword evidence="2" id="KW-1185">Reference proteome</keyword>
<dbReference type="Proteomes" id="UP000248889">
    <property type="component" value="Unassembled WGS sequence"/>
</dbReference>
<organism evidence="1 2">
    <name type="scientific">Streptacidiphilus pinicola</name>
    <dbReference type="NCBI Taxonomy" id="2219663"/>
    <lineage>
        <taxon>Bacteria</taxon>
        <taxon>Bacillati</taxon>
        <taxon>Actinomycetota</taxon>
        <taxon>Actinomycetes</taxon>
        <taxon>Kitasatosporales</taxon>
        <taxon>Streptomycetaceae</taxon>
        <taxon>Streptacidiphilus</taxon>
    </lineage>
</organism>
<gene>
    <name evidence="1" type="ORF">DN069_03475</name>
</gene>
<evidence type="ECO:0000313" key="1">
    <source>
        <dbReference type="EMBL" id="RAG87029.1"/>
    </source>
</evidence>
<accession>A0A2X0KJ54</accession>
<dbReference type="RefSeq" id="WP_111499303.1">
    <property type="nucleotide sequence ID" value="NZ_QKYN01000014.1"/>
</dbReference>